<feature type="transmembrane region" description="Helical" evidence="6">
    <location>
        <begin position="216"/>
        <end position="240"/>
    </location>
</feature>
<dbReference type="FunFam" id="1.20.1250.20:FF:000101">
    <property type="entry name" value="feline leukemia virus subgroup C receptor-related protein 2"/>
    <property type="match status" value="1"/>
</dbReference>
<feature type="domain" description="Major facilitator superfamily (MFS) profile" evidence="7">
    <location>
        <begin position="55"/>
        <end position="376"/>
    </location>
</feature>
<feature type="transmembrane region" description="Helical" evidence="6">
    <location>
        <begin position="120"/>
        <end position="141"/>
    </location>
</feature>
<evidence type="ECO:0000256" key="6">
    <source>
        <dbReference type="SAM" id="Phobius"/>
    </source>
</evidence>
<proteinExistence type="predicted"/>
<evidence type="ECO:0000313" key="8">
    <source>
        <dbReference type="Proteomes" id="UP000694843"/>
    </source>
</evidence>
<dbReference type="OMA" id="MNAVAFF"/>
<dbReference type="PANTHER" id="PTHR10924">
    <property type="entry name" value="MAJOR FACILITATOR SUPERFAMILY PROTEIN-RELATED"/>
    <property type="match status" value="1"/>
</dbReference>
<gene>
    <name evidence="9" type="primary">LOC108675873</name>
</gene>
<feature type="transmembrane region" description="Helical" evidence="6">
    <location>
        <begin position="179"/>
        <end position="204"/>
    </location>
</feature>
<dbReference type="PANTHER" id="PTHR10924:SF4">
    <property type="entry name" value="GH15861P"/>
    <property type="match status" value="1"/>
</dbReference>
<feature type="region of interest" description="Disordered" evidence="5">
    <location>
        <begin position="1"/>
        <end position="22"/>
    </location>
</feature>
<feature type="transmembrane region" description="Helical" evidence="6">
    <location>
        <begin position="96"/>
        <end position="113"/>
    </location>
</feature>
<evidence type="ECO:0000259" key="7">
    <source>
        <dbReference type="PROSITE" id="PS50850"/>
    </source>
</evidence>
<dbReference type="SUPFAM" id="SSF103473">
    <property type="entry name" value="MFS general substrate transporter"/>
    <property type="match status" value="1"/>
</dbReference>
<dbReference type="InterPro" id="IPR049680">
    <property type="entry name" value="FLVCR1-2_SLC49-like"/>
</dbReference>
<accession>A0A979FMT8</accession>
<dbReference type="AlphaFoldDB" id="A0A979FMT8"/>
<dbReference type="RefSeq" id="XP_047738373.1">
    <property type="nucleotide sequence ID" value="XM_047882417.1"/>
</dbReference>
<dbReference type="KEGG" id="hazt:108675873"/>
<evidence type="ECO:0000256" key="2">
    <source>
        <dbReference type="ARBA" id="ARBA00022692"/>
    </source>
</evidence>
<feature type="transmembrane region" description="Helical" evidence="6">
    <location>
        <begin position="53"/>
        <end position="76"/>
    </location>
</feature>
<dbReference type="GO" id="GO:0016020">
    <property type="term" value="C:membrane"/>
    <property type="evidence" value="ECO:0007669"/>
    <property type="project" value="UniProtKB-SubCell"/>
</dbReference>
<evidence type="ECO:0000256" key="3">
    <source>
        <dbReference type="ARBA" id="ARBA00022989"/>
    </source>
</evidence>
<dbReference type="InterPro" id="IPR036259">
    <property type="entry name" value="MFS_trans_sf"/>
</dbReference>
<protein>
    <submittedName>
        <fullName evidence="9">Feline leukemia virus subgroup C receptor-related protein 2</fullName>
    </submittedName>
</protein>
<dbReference type="GO" id="GO:0020037">
    <property type="term" value="F:heme binding"/>
    <property type="evidence" value="ECO:0007669"/>
    <property type="project" value="TreeGrafter"/>
</dbReference>
<keyword evidence="8" id="KW-1185">Reference proteome</keyword>
<evidence type="ECO:0000256" key="4">
    <source>
        <dbReference type="ARBA" id="ARBA00023136"/>
    </source>
</evidence>
<feature type="transmembrane region" description="Helical" evidence="6">
    <location>
        <begin position="275"/>
        <end position="293"/>
    </location>
</feature>
<feature type="compositionally biased region" description="Low complexity" evidence="5">
    <location>
        <begin position="7"/>
        <end position="22"/>
    </location>
</feature>
<keyword evidence="2 6" id="KW-0812">Transmembrane</keyword>
<keyword evidence="3 6" id="KW-1133">Transmembrane helix</keyword>
<organism evidence="8 9">
    <name type="scientific">Hyalella azteca</name>
    <name type="common">Amphipod</name>
    <dbReference type="NCBI Taxonomy" id="294128"/>
    <lineage>
        <taxon>Eukaryota</taxon>
        <taxon>Metazoa</taxon>
        <taxon>Ecdysozoa</taxon>
        <taxon>Arthropoda</taxon>
        <taxon>Crustacea</taxon>
        <taxon>Multicrustacea</taxon>
        <taxon>Malacostraca</taxon>
        <taxon>Eumalacostraca</taxon>
        <taxon>Peracarida</taxon>
        <taxon>Amphipoda</taxon>
        <taxon>Senticaudata</taxon>
        <taxon>Talitrida</taxon>
        <taxon>Talitroidea</taxon>
        <taxon>Hyalellidae</taxon>
        <taxon>Hyalella</taxon>
    </lineage>
</organism>
<dbReference type="PROSITE" id="PS50850">
    <property type="entry name" value="MFS"/>
    <property type="match status" value="1"/>
</dbReference>
<name>A0A979FMT8_HYAAZ</name>
<dbReference type="Proteomes" id="UP000694843">
    <property type="component" value="Unplaced"/>
</dbReference>
<dbReference type="GeneID" id="108675873"/>
<evidence type="ECO:0000313" key="9">
    <source>
        <dbReference type="RefSeq" id="XP_047738373.1"/>
    </source>
</evidence>
<keyword evidence="9" id="KW-0675">Receptor</keyword>
<dbReference type="OrthoDB" id="422206at2759"/>
<evidence type="ECO:0000256" key="5">
    <source>
        <dbReference type="SAM" id="MobiDB-lite"/>
    </source>
</evidence>
<feature type="transmembrane region" description="Helical" evidence="6">
    <location>
        <begin position="313"/>
        <end position="334"/>
    </location>
</feature>
<dbReference type="GO" id="GO:0015232">
    <property type="term" value="F:heme transmembrane transporter activity"/>
    <property type="evidence" value="ECO:0007669"/>
    <property type="project" value="TreeGrafter"/>
</dbReference>
<feature type="transmembrane region" description="Helical" evidence="6">
    <location>
        <begin position="341"/>
        <end position="374"/>
    </location>
</feature>
<dbReference type="InterPro" id="IPR011701">
    <property type="entry name" value="MFS"/>
</dbReference>
<dbReference type="Gene3D" id="1.20.1250.20">
    <property type="entry name" value="MFS general substrate transporter like domains"/>
    <property type="match status" value="2"/>
</dbReference>
<keyword evidence="4 6" id="KW-0472">Membrane</keyword>
<dbReference type="InterPro" id="IPR020846">
    <property type="entry name" value="MFS_dom"/>
</dbReference>
<feature type="transmembrane region" description="Helical" evidence="6">
    <location>
        <begin position="147"/>
        <end position="167"/>
    </location>
</feature>
<dbReference type="GO" id="GO:0097037">
    <property type="term" value="P:heme export"/>
    <property type="evidence" value="ECO:0007669"/>
    <property type="project" value="TreeGrafter"/>
</dbReference>
<sequence>MSGSVDSAMTSAASSPTTPLSTHALVPPSSALPALEAQDVRLRGDYIIYRRRWFILILFVMFSMSNAFNWIQYSIITNIITRYYGVEAYLVDWCSMIYMVSYIPLIFPASWYLQKRGLRSAVVVGSLGTMLGTLVKCFSVAPDRFAVTFAGQTIVAVSQVFVLGIPPRLAAVWFGADQVSTACAIGVFGNQLGIALGFLLPPIMVPDSEDLDEISAGLYTMFISVAVICALLFVAILFVFREKPPTPPSAAADSAEAEASASYVQGILRLVKNPGYILLLLSYGMNVGAFYAISTLLNQVVLSHFPGETLNAGRIGLLIVVAGMLGSVVCGYILDKTSKLVTLVVYCLSLLFMLGYTFVFQTQVLALVFVMAGALG</sequence>
<evidence type="ECO:0000256" key="1">
    <source>
        <dbReference type="ARBA" id="ARBA00004141"/>
    </source>
</evidence>
<reference evidence="9" key="1">
    <citation type="submission" date="2025-08" db="UniProtKB">
        <authorList>
            <consortium name="RefSeq"/>
        </authorList>
    </citation>
    <scope>IDENTIFICATION</scope>
    <source>
        <tissue evidence="9">Whole organism</tissue>
    </source>
</reference>
<dbReference type="Pfam" id="PF07690">
    <property type="entry name" value="MFS_1"/>
    <property type="match status" value="1"/>
</dbReference>
<comment type="subcellular location">
    <subcellularLocation>
        <location evidence="1">Membrane</location>
        <topology evidence="1">Multi-pass membrane protein</topology>
    </subcellularLocation>
</comment>